<dbReference type="Proteomes" id="UP001329430">
    <property type="component" value="Chromosome 5"/>
</dbReference>
<evidence type="ECO:0000256" key="13">
    <source>
        <dbReference type="ARBA" id="ARBA00023271"/>
    </source>
</evidence>
<dbReference type="PANTHER" id="PTHR10267:SF0">
    <property type="entry name" value="DNA POLYMERASE SUBUNIT GAMMA-1"/>
    <property type="match status" value="1"/>
</dbReference>
<evidence type="ECO:0000256" key="8">
    <source>
        <dbReference type="ARBA" id="ARBA00022705"/>
    </source>
</evidence>
<evidence type="ECO:0000256" key="2">
    <source>
        <dbReference type="ARBA" id="ARBA00004436"/>
    </source>
</evidence>
<evidence type="ECO:0000313" key="16">
    <source>
        <dbReference type="EMBL" id="KAK5644173.1"/>
    </source>
</evidence>
<dbReference type="PANTHER" id="PTHR10267">
    <property type="entry name" value="DNA POLYMERASE SUBUNIT GAMMA-1"/>
    <property type="match status" value="1"/>
</dbReference>
<comment type="caution">
    <text evidence="16">The sequence shown here is derived from an EMBL/GenBank/DDBJ whole genome shotgun (WGS) entry which is preliminary data.</text>
</comment>
<dbReference type="PROSITE" id="PS00447">
    <property type="entry name" value="DNA_POLYMERASE_A"/>
    <property type="match status" value="1"/>
</dbReference>
<keyword evidence="9" id="KW-0460">Magnesium</keyword>
<dbReference type="SUPFAM" id="SSF53098">
    <property type="entry name" value="Ribonuclease H-like"/>
    <property type="match status" value="1"/>
</dbReference>
<dbReference type="PRINTS" id="PR00867">
    <property type="entry name" value="DNAPOLG"/>
</dbReference>
<evidence type="ECO:0000256" key="1">
    <source>
        <dbReference type="ARBA" id="ARBA00001946"/>
    </source>
</evidence>
<keyword evidence="12" id="KW-0496">Mitochondrion</keyword>
<evidence type="ECO:0000256" key="9">
    <source>
        <dbReference type="ARBA" id="ARBA00022842"/>
    </source>
</evidence>
<dbReference type="EC" id="2.7.7.7" evidence="4"/>
<dbReference type="EMBL" id="JAVRBK010000005">
    <property type="protein sequence ID" value="KAK5644173.1"/>
    <property type="molecule type" value="Genomic_DNA"/>
</dbReference>
<dbReference type="GO" id="GO:0042645">
    <property type="term" value="C:mitochondrial nucleoid"/>
    <property type="evidence" value="ECO:0007669"/>
    <property type="project" value="UniProtKB-SubCell"/>
</dbReference>
<dbReference type="InterPro" id="IPR012337">
    <property type="entry name" value="RNaseH-like_sf"/>
</dbReference>
<evidence type="ECO:0000256" key="4">
    <source>
        <dbReference type="ARBA" id="ARBA00012417"/>
    </source>
</evidence>
<dbReference type="InterPro" id="IPR001098">
    <property type="entry name" value="DNA-dir_DNA_pol_A_palm_dom"/>
</dbReference>
<accession>A0AAN7VC86</accession>
<dbReference type="GO" id="GO:0005760">
    <property type="term" value="C:gamma DNA polymerase complex"/>
    <property type="evidence" value="ECO:0007669"/>
    <property type="project" value="InterPro"/>
</dbReference>
<dbReference type="InterPro" id="IPR019760">
    <property type="entry name" value="DNA-dir_DNA_pol_A_CS"/>
</dbReference>
<dbReference type="SUPFAM" id="SSF56672">
    <property type="entry name" value="DNA/RNA polymerases"/>
    <property type="match status" value="1"/>
</dbReference>
<dbReference type="FunFam" id="3.30.420.390:FF:000001">
    <property type="entry name" value="DNA polymerase gamma, catalytic subunit"/>
    <property type="match status" value="1"/>
</dbReference>
<dbReference type="InterPro" id="IPR002297">
    <property type="entry name" value="DNA-dir_DNA_pol_A_mt"/>
</dbReference>
<dbReference type="GO" id="GO:0006264">
    <property type="term" value="P:mitochondrial DNA replication"/>
    <property type="evidence" value="ECO:0007669"/>
    <property type="project" value="TreeGrafter"/>
</dbReference>
<feature type="domain" description="DNA-directed DNA polymerase family A palm" evidence="15">
    <location>
        <begin position="747"/>
        <end position="1005"/>
    </location>
</feature>
<sequence>MLSKPKVDKTLKLLIGHSYTSTFCTESLPRLTRKLYHPNKEKFFPSSNQTLCNASRTNSVGIQMLPSSIYRQVFKGLSHQEPEASVIEQCYKQLNEHGILKKHPDLLPNVDFKLPPIRGENIVEHFKLIGEEQAKPYRDLVLNILDSLPPIPKEWAMRAGWTRYVVDQEPVAVACPIEDCIVFDVEVCMQSGKLPTIATAASKDAWYGWVSESLIDRSHKPVTTHEYYEKDLISLYKEGCTDQPKVVVGHNVAYDRSRIREQYRLKNTAMRFVDTMSLHISIGGLTSYQRAVLKSQDKEDGNEEWVNSSSLNSLNEVHKLYCGKGIEKEVRDIFVHGSISDIYDQFQTVMRYCAQDVKATHSILNVIFPLFLARFPHPVTLAGMLELSTSYLPINTNWERYINNSEQAYEDLNIERKVTLAKCADQACHLLHDNKYKEDVWMWDQDWDVKEIKIRKTALKDKTVDETEPEGPLDEKFDYLRDTARYLPTVKTLLPGYPNWYRKLCTKPDSSSDWVPGPHLISTSMQITPKLLGLSWEGYPLHFIRGQGWGLIVPFPANVDAETRIPIKQIWEKCHTIESNLQLPAVPDFHQQIERQLSKVEYYRSVKKDKSSGTYKGSGVWSNIVLENCCWFYKLPHKDGTSHRVGNPLAKDFLNKFSESVLTGNTSSAEKILAIQRMLSYWRNNRNRIMEQMIVWLDDDHLPKHLRSLGRKCGAILPQVVVSGTLTRRAVEPTWMTASNAHVERVGSELRSMVQAPLGYSIVGADVDSQELWIASLIGDYHFAKIHGGTPLGWMTISGSKSDGTDMHSVTAKAVGISRDQAKVLNYARIYGAGQNFAEQLLKQFNPTMSESEIRKKATKMFTLTKGKRIFALKSDYLLDLPDKPYERWEAFNVAKLYNKKTEDMFYNPKWIGGTESAMFNRLEQIASNSEPVTPFLGCRLSRALEPKTVTNDRFLPTRINWVVQSGAVDFLHLMLVSMRWIMQNRIRFCFSFHDEVRYLVEDDYRYQTALAMHVTNLLVRSYCSAMLGMYDLPLSVAFFSSVEVDSVLRKEAKQDCKTPSNPHGLSGGYDIPNGESLDIHQAVLKAGGQFLWWNSRKRFFISYCKG</sequence>
<keyword evidence="7" id="KW-0548">Nucleotidyltransferase</keyword>
<organism evidence="16 17">
    <name type="scientific">Pyrocoelia pectoralis</name>
    <dbReference type="NCBI Taxonomy" id="417401"/>
    <lineage>
        <taxon>Eukaryota</taxon>
        <taxon>Metazoa</taxon>
        <taxon>Ecdysozoa</taxon>
        <taxon>Arthropoda</taxon>
        <taxon>Hexapoda</taxon>
        <taxon>Insecta</taxon>
        <taxon>Pterygota</taxon>
        <taxon>Neoptera</taxon>
        <taxon>Endopterygota</taxon>
        <taxon>Coleoptera</taxon>
        <taxon>Polyphaga</taxon>
        <taxon>Elateriformia</taxon>
        <taxon>Elateroidea</taxon>
        <taxon>Lampyridae</taxon>
        <taxon>Lampyrinae</taxon>
        <taxon>Pyrocoelia</taxon>
    </lineage>
</organism>
<evidence type="ECO:0000313" key="17">
    <source>
        <dbReference type="Proteomes" id="UP001329430"/>
    </source>
</evidence>
<dbReference type="AlphaFoldDB" id="A0AAN7VC86"/>
<dbReference type="GO" id="GO:0003887">
    <property type="term" value="F:DNA-directed DNA polymerase activity"/>
    <property type="evidence" value="ECO:0007669"/>
    <property type="project" value="UniProtKB-KW"/>
</dbReference>
<dbReference type="InterPro" id="IPR043502">
    <property type="entry name" value="DNA/RNA_pol_sf"/>
</dbReference>
<protein>
    <recommendedName>
        <fullName evidence="5">DNA polymerase subunit gamma-1</fullName>
        <ecNumber evidence="4">2.7.7.7</ecNumber>
    </recommendedName>
    <alternativeName>
        <fullName evidence="14">Mitochondrial DNA polymerase catalytic subunit</fullName>
    </alternativeName>
</protein>
<comment type="similarity">
    <text evidence="3">Belongs to the DNA polymerase type-A family.</text>
</comment>
<gene>
    <name evidence="16" type="ORF">RI129_008018</name>
</gene>
<keyword evidence="10" id="KW-0239">DNA-directed DNA polymerase</keyword>
<dbReference type="GO" id="GO:0003677">
    <property type="term" value="F:DNA binding"/>
    <property type="evidence" value="ECO:0007669"/>
    <property type="project" value="UniProtKB-KW"/>
</dbReference>
<keyword evidence="13" id="KW-1135">Mitochondrion nucleoid</keyword>
<name>A0AAN7VC86_9COLE</name>
<evidence type="ECO:0000256" key="3">
    <source>
        <dbReference type="ARBA" id="ARBA00007705"/>
    </source>
</evidence>
<comment type="subcellular location">
    <subcellularLocation>
        <location evidence="2">Mitochondrion matrix</location>
        <location evidence="2">Mitochondrion nucleoid</location>
    </subcellularLocation>
</comment>
<evidence type="ECO:0000256" key="10">
    <source>
        <dbReference type="ARBA" id="ARBA00022932"/>
    </source>
</evidence>
<proteinExistence type="inferred from homology"/>
<dbReference type="FunFam" id="1.10.150.20:FF:000024">
    <property type="entry name" value="DNA polymerase gamma, catalytic subunit"/>
    <property type="match status" value="1"/>
</dbReference>
<dbReference type="Pfam" id="PF18136">
    <property type="entry name" value="DNApol_Exo"/>
    <property type="match status" value="1"/>
</dbReference>
<dbReference type="SMART" id="SM00482">
    <property type="entry name" value="POLAc"/>
    <property type="match status" value="1"/>
</dbReference>
<evidence type="ECO:0000256" key="5">
    <source>
        <dbReference type="ARBA" id="ARBA00015350"/>
    </source>
</evidence>
<evidence type="ECO:0000256" key="12">
    <source>
        <dbReference type="ARBA" id="ARBA00023128"/>
    </source>
</evidence>
<dbReference type="GO" id="GO:0008408">
    <property type="term" value="F:3'-5' exonuclease activity"/>
    <property type="evidence" value="ECO:0007669"/>
    <property type="project" value="TreeGrafter"/>
</dbReference>
<dbReference type="InterPro" id="IPR041336">
    <property type="entry name" value="DNApol_Exo"/>
</dbReference>
<dbReference type="Gene3D" id="3.30.420.390">
    <property type="match status" value="2"/>
</dbReference>
<keyword evidence="8" id="KW-0235">DNA replication</keyword>
<evidence type="ECO:0000256" key="14">
    <source>
        <dbReference type="ARBA" id="ARBA00031966"/>
    </source>
</evidence>
<keyword evidence="11" id="KW-0238">DNA-binding</keyword>
<evidence type="ECO:0000256" key="6">
    <source>
        <dbReference type="ARBA" id="ARBA00022679"/>
    </source>
</evidence>
<reference evidence="16 17" key="1">
    <citation type="journal article" date="2024" name="Insects">
        <title>An Improved Chromosome-Level Genome Assembly of the Firefly Pyrocoelia pectoralis.</title>
        <authorList>
            <person name="Fu X."/>
            <person name="Meyer-Rochow V.B."/>
            <person name="Ballantyne L."/>
            <person name="Zhu X."/>
        </authorList>
    </citation>
    <scope>NUCLEOTIDE SEQUENCE [LARGE SCALE GENOMIC DNA]</scope>
    <source>
        <strain evidence="16">XCY_ONT2</strain>
    </source>
</reference>
<keyword evidence="17" id="KW-1185">Reference proteome</keyword>
<keyword evidence="6" id="KW-0808">Transferase</keyword>
<dbReference type="Gene3D" id="1.10.150.20">
    <property type="entry name" value="5' to 3' exonuclease, C-terminal subdomain"/>
    <property type="match status" value="1"/>
</dbReference>
<evidence type="ECO:0000259" key="15">
    <source>
        <dbReference type="SMART" id="SM00482"/>
    </source>
</evidence>
<comment type="cofactor">
    <cofactor evidence="1">
        <name>Mg(2+)</name>
        <dbReference type="ChEBI" id="CHEBI:18420"/>
    </cofactor>
</comment>
<evidence type="ECO:0000256" key="11">
    <source>
        <dbReference type="ARBA" id="ARBA00023125"/>
    </source>
</evidence>
<evidence type="ECO:0000256" key="7">
    <source>
        <dbReference type="ARBA" id="ARBA00022695"/>
    </source>
</evidence>